<dbReference type="Gene3D" id="3.40.50.1820">
    <property type="entry name" value="alpha/beta hydrolase"/>
    <property type="match status" value="1"/>
</dbReference>
<dbReference type="PANTHER" id="PTHR43798:SF33">
    <property type="entry name" value="HYDROLASE, PUTATIVE (AFU_ORTHOLOGUE AFUA_2G14860)-RELATED"/>
    <property type="match status" value="1"/>
</dbReference>
<dbReference type="SUPFAM" id="SSF53474">
    <property type="entry name" value="alpha/beta-Hydrolases"/>
    <property type="match status" value="1"/>
</dbReference>
<organism evidence="2">
    <name type="scientific">Actinoplanes campanulatus</name>
    <dbReference type="NCBI Taxonomy" id="113559"/>
    <lineage>
        <taxon>Bacteria</taxon>
        <taxon>Bacillati</taxon>
        <taxon>Actinomycetota</taxon>
        <taxon>Actinomycetes</taxon>
        <taxon>Micromonosporales</taxon>
        <taxon>Micromonosporaceae</taxon>
        <taxon>Actinoplanes</taxon>
    </lineage>
</organism>
<dbReference type="InterPro" id="IPR029058">
    <property type="entry name" value="AB_hydrolase_fold"/>
</dbReference>
<feature type="domain" description="AB hydrolase-1" evidence="1">
    <location>
        <begin position="35"/>
        <end position="178"/>
    </location>
</feature>
<dbReference type="Pfam" id="PF12697">
    <property type="entry name" value="Abhydrolase_6"/>
    <property type="match status" value="1"/>
</dbReference>
<reference evidence="2" key="1">
    <citation type="submission" date="2021-01" db="EMBL/GenBank/DDBJ databases">
        <title>Whole genome shotgun sequence of Actinoplanes capillaceus NBRC 16408.</title>
        <authorList>
            <person name="Komaki H."/>
            <person name="Tamura T."/>
        </authorList>
    </citation>
    <scope>NUCLEOTIDE SEQUENCE [LARGE SCALE GENOMIC DNA]</scope>
    <source>
        <strain evidence="2">NBRC 16408</strain>
    </source>
</reference>
<dbReference type="InterPro" id="IPR050266">
    <property type="entry name" value="AB_hydrolase_sf"/>
</dbReference>
<comment type="caution">
    <text evidence="2">The sequence shown here is derived from an EMBL/GenBank/DDBJ whole genome shotgun (WGS) entry which is preliminary data.</text>
</comment>
<dbReference type="InterPro" id="IPR000073">
    <property type="entry name" value="AB_hydrolase_1"/>
</dbReference>
<accession>A0ABQ3WSI3</accession>
<evidence type="ECO:0000259" key="1">
    <source>
        <dbReference type="Pfam" id="PF12697"/>
    </source>
</evidence>
<name>A0ABQ3WSI3_9ACTN</name>
<dbReference type="PANTHER" id="PTHR43798">
    <property type="entry name" value="MONOACYLGLYCEROL LIPASE"/>
    <property type="match status" value="1"/>
</dbReference>
<sequence>MTETLPPVRTTHTFATPAGSWCYDTWGVHGRPAVLLAAALFDRTTWWPVAADLRPHATVVAVDLPGHGGSTTHGHYDADALVDDLACLIDSLRLRRAPVIVGHGSSALLAMLFADRYATHAVVTVDPTPPAVLAAGVDAYLHTMGLDAIPEQYRGLVEASRDTHLLDAYAASLGRVTAMTGTNTTGLVVHSRAPDEPRDTPPTSPRWRYRTYDVPGRFAHLTAEHRFVSDLHTLL</sequence>
<protein>
    <recommendedName>
        <fullName evidence="1">AB hydrolase-1 domain-containing protein</fullName>
    </recommendedName>
</protein>
<proteinExistence type="predicted"/>
<evidence type="ECO:0000313" key="2">
    <source>
        <dbReference type="EMBL" id="GID49172.1"/>
    </source>
</evidence>
<gene>
    <name evidence="2" type="ORF">Aca07nite_64470</name>
</gene>
<dbReference type="RefSeq" id="WP_204299299.1">
    <property type="nucleotide sequence ID" value="NZ_BAAAGQ010000026.1"/>
</dbReference>
<dbReference type="EMBL" id="BOMF01000122">
    <property type="protein sequence ID" value="GID49172.1"/>
    <property type="molecule type" value="Genomic_DNA"/>
</dbReference>